<evidence type="ECO:0000256" key="2">
    <source>
        <dbReference type="ARBA" id="ARBA00009695"/>
    </source>
</evidence>
<dbReference type="AlphaFoldDB" id="G8U0P5"/>
<proteinExistence type="inferred from homology"/>
<evidence type="ECO:0000256" key="3">
    <source>
        <dbReference type="ARBA" id="ARBA00018111"/>
    </source>
</evidence>
<reference evidence="7" key="1">
    <citation type="submission" date="2011-12" db="EMBL/GenBank/DDBJ databases">
        <title>The complete genome of chromosome of Sulfobacillus acidophilus DSM 10332.</title>
        <authorList>
            <person name="Lucas S."/>
            <person name="Han J."/>
            <person name="Lapidus A."/>
            <person name="Bruce D."/>
            <person name="Goodwin L."/>
            <person name="Pitluck S."/>
            <person name="Peters L."/>
            <person name="Kyrpides N."/>
            <person name="Mavromatis K."/>
            <person name="Ivanova N."/>
            <person name="Mikhailova N."/>
            <person name="Chertkov O."/>
            <person name="Saunders E."/>
            <person name="Detter J.C."/>
            <person name="Tapia R."/>
            <person name="Han C."/>
            <person name="Land M."/>
            <person name="Hauser L."/>
            <person name="Markowitz V."/>
            <person name="Cheng J.-F."/>
            <person name="Hugenholtz P."/>
            <person name="Woyke T."/>
            <person name="Wu D."/>
            <person name="Pukall R."/>
            <person name="Gehrich-Schroeter G."/>
            <person name="Schneider S."/>
            <person name="Klenk H.-P."/>
            <person name="Eisen J.A."/>
        </authorList>
    </citation>
    <scope>NUCLEOTIDE SEQUENCE [LARGE SCALE GENOMIC DNA]</scope>
    <source>
        <strain evidence="7">ATCC 700253 / DSM 10332 / NAL</strain>
    </source>
</reference>
<gene>
    <name evidence="6" type="ordered locus">Sulac_1855</name>
</gene>
<dbReference type="PANTHER" id="PTHR33602">
    <property type="entry name" value="REGULATORY PROTEIN RECX FAMILY PROTEIN"/>
    <property type="match status" value="1"/>
</dbReference>
<dbReference type="EMBL" id="CP003179">
    <property type="protein sequence ID" value="AEW05348.1"/>
    <property type="molecule type" value="Genomic_DNA"/>
</dbReference>
<protein>
    <recommendedName>
        <fullName evidence="3">Regulatory protein RecX</fullName>
    </recommendedName>
</protein>
<dbReference type="InterPro" id="IPR053926">
    <property type="entry name" value="RecX_HTH_1st"/>
</dbReference>
<dbReference type="Proteomes" id="UP000005439">
    <property type="component" value="Chromosome"/>
</dbReference>
<dbReference type="GO" id="GO:0006282">
    <property type="term" value="P:regulation of DNA repair"/>
    <property type="evidence" value="ECO:0007669"/>
    <property type="project" value="InterPro"/>
</dbReference>
<evidence type="ECO:0000256" key="1">
    <source>
        <dbReference type="ARBA" id="ARBA00004496"/>
    </source>
</evidence>
<dbReference type="Gene3D" id="1.10.10.10">
    <property type="entry name" value="Winged helix-like DNA-binding domain superfamily/Winged helix DNA-binding domain"/>
    <property type="match status" value="1"/>
</dbReference>
<keyword evidence="7" id="KW-1185">Reference proteome</keyword>
<dbReference type="InterPro" id="IPR036388">
    <property type="entry name" value="WH-like_DNA-bd_sf"/>
</dbReference>
<name>G8U0P5_SULAD</name>
<evidence type="ECO:0000313" key="6">
    <source>
        <dbReference type="EMBL" id="AEW05348.1"/>
    </source>
</evidence>
<dbReference type="Pfam" id="PF21982">
    <property type="entry name" value="RecX_HTH1"/>
    <property type="match status" value="1"/>
</dbReference>
<reference evidence="6 7" key="2">
    <citation type="journal article" date="2012" name="Stand. Genomic Sci.">
        <title>Complete genome sequence of the moderately thermophilic mineral-sulfide-oxidizing firmicute Sulfobacillus acidophilus type strain (NAL(T)).</title>
        <authorList>
            <person name="Anderson I."/>
            <person name="Chertkov O."/>
            <person name="Chen A."/>
            <person name="Saunders E."/>
            <person name="Lapidus A."/>
            <person name="Nolan M."/>
            <person name="Lucas S."/>
            <person name="Hammon N."/>
            <person name="Deshpande S."/>
            <person name="Cheng J.F."/>
            <person name="Han C."/>
            <person name="Tapia R."/>
            <person name="Goodwin L.A."/>
            <person name="Pitluck S."/>
            <person name="Liolios K."/>
            <person name="Pagani I."/>
            <person name="Ivanova N."/>
            <person name="Mikhailova N."/>
            <person name="Pati A."/>
            <person name="Palaniappan K."/>
            <person name="Land M."/>
            <person name="Pan C."/>
            <person name="Rohde M."/>
            <person name="Pukall R."/>
            <person name="Goker M."/>
            <person name="Detter J.C."/>
            <person name="Woyke T."/>
            <person name="Bristow J."/>
            <person name="Eisen J.A."/>
            <person name="Markowitz V."/>
            <person name="Hugenholtz P."/>
            <person name="Kyrpides N.C."/>
            <person name="Klenk H.P."/>
            <person name="Mavromatis K."/>
        </authorList>
    </citation>
    <scope>NUCLEOTIDE SEQUENCE [LARGE SCALE GENOMIC DNA]</scope>
    <source>
        <strain evidence="7">ATCC 700253 / DSM 10332 / NAL</strain>
    </source>
</reference>
<organism evidence="6 7">
    <name type="scientific">Sulfobacillus acidophilus (strain ATCC 700253 / DSM 10332 / NAL)</name>
    <dbReference type="NCBI Taxonomy" id="679936"/>
    <lineage>
        <taxon>Bacteria</taxon>
        <taxon>Bacillati</taxon>
        <taxon>Bacillota</taxon>
        <taxon>Clostridia</taxon>
        <taxon>Eubacteriales</taxon>
        <taxon>Clostridiales Family XVII. Incertae Sedis</taxon>
        <taxon>Sulfobacillus</taxon>
    </lineage>
</organism>
<dbReference type="PANTHER" id="PTHR33602:SF1">
    <property type="entry name" value="REGULATORY PROTEIN RECX FAMILY PROTEIN"/>
    <property type="match status" value="1"/>
</dbReference>
<feature type="domain" description="RecX first three-helical" evidence="5">
    <location>
        <begin position="4"/>
        <end position="43"/>
    </location>
</feature>
<dbReference type="GO" id="GO:0005737">
    <property type="term" value="C:cytoplasm"/>
    <property type="evidence" value="ECO:0007669"/>
    <property type="project" value="UniProtKB-SubCell"/>
</dbReference>
<dbReference type="InterPro" id="IPR003783">
    <property type="entry name" value="Regulatory_RecX"/>
</dbReference>
<evidence type="ECO:0000256" key="4">
    <source>
        <dbReference type="ARBA" id="ARBA00022490"/>
    </source>
</evidence>
<keyword evidence="4" id="KW-0963">Cytoplasm</keyword>
<evidence type="ECO:0000259" key="5">
    <source>
        <dbReference type="Pfam" id="PF21982"/>
    </source>
</evidence>
<evidence type="ECO:0000313" key="7">
    <source>
        <dbReference type="Proteomes" id="UP000005439"/>
    </source>
</evidence>
<comment type="subcellular location">
    <subcellularLocation>
        <location evidence="1">Cytoplasm</location>
    </subcellularLocation>
</comment>
<dbReference type="STRING" id="679936.Sulac_1855"/>
<dbReference type="HOGENOM" id="CLU_066607_3_2_9"/>
<sequence length="155" mass="18272">MTSARGWALRWLSQRNLSAAELEQRLLAKGFDPDEVKTVIDDLLEHGWINEHAVYDAVIRQGLAHHAGPRKIAARLQRRRLDQEWVARFRQTESREVDWQEIAEALLRRYDKDDPRERARLLRRLVREGFPRAVIARISESWDDAQATADHWEND</sequence>
<dbReference type="KEGG" id="sap:Sulac_1855"/>
<accession>G8U0P5</accession>
<comment type="similarity">
    <text evidence="2">Belongs to the RecX family.</text>
</comment>
<dbReference type="PATRIC" id="fig|679936.5.peg.1921"/>